<gene>
    <name evidence="1" type="ORF">BU25DRAFT_382061</name>
</gene>
<proteinExistence type="predicted"/>
<name>A0ACB6SES5_9PLEO</name>
<organism evidence="1 2">
    <name type="scientific">Macroventuria anomochaeta</name>
    <dbReference type="NCBI Taxonomy" id="301207"/>
    <lineage>
        <taxon>Eukaryota</taxon>
        <taxon>Fungi</taxon>
        <taxon>Dikarya</taxon>
        <taxon>Ascomycota</taxon>
        <taxon>Pezizomycotina</taxon>
        <taxon>Dothideomycetes</taxon>
        <taxon>Pleosporomycetidae</taxon>
        <taxon>Pleosporales</taxon>
        <taxon>Pleosporineae</taxon>
        <taxon>Didymellaceae</taxon>
        <taxon>Macroventuria</taxon>
    </lineage>
</organism>
<reference evidence="1" key="1">
    <citation type="journal article" date="2020" name="Stud. Mycol.">
        <title>101 Dothideomycetes genomes: a test case for predicting lifestyles and emergence of pathogens.</title>
        <authorList>
            <person name="Haridas S."/>
            <person name="Albert R."/>
            <person name="Binder M."/>
            <person name="Bloem J."/>
            <person name="Labutti K."/>
            <person name="Salamov A."/>
            <person name="Andreopoulos B."/>
            <person name="Baker S."/>
            <person name="Barry K."/>
            <person name="Bills G."/>
            <person name="Bluhm B."/>
            <person name="Cannon C."/>
            <person name="Castanera R."/>
            <person name="Culley D."/>
            <person name="Daum C."/>
            <person name="Ezra D."/>
            <person name="Gonzalez J."/>
            <person name="Henrissat B."/>
            <person name="Kuo A."/>
            <person name="Liang C."/>
            <person name="Lipzen A."/>
            <person name="Lutzoni F."/>
            <person name="Magnuson J."/>
            <person name="Mondo S."/>
            <person name="Nolan M."/>
            <person name="Ohm R."/>
            <person name="Pangilinan J."/>
            <person name="Park H.-J."/>
            <person name="Ramirez L."/>
            <person name="Alfaro M."/>
            <person name="Sun H."/>
            <person name="Tritt A."/>
            <person name="Yoshinaga Y."/>
            <person name="Zwiers L.-H."/>
            <person name="Turgeon B."/>
            <person name="Goodwin S."/>
            <person name="Spatafora J."/>
            <person name="Crous P."/>
            <person name="Grigoriev I."/>
        </authorList>
    </citation>
    <scope>NUCLEOTIDE SEQUENCE</scope>
    <source>
        <strain evidence="1">CBS 525.71</strain>
    </source>
</reference>
<protein>
    <submittedName>
        <fullName evidence="1">Uncharacterized protein</fullName>
    </submittedName>
</protein>
<comment type="caution">
    <text evidence="1">The sequence shown here is derived from an EMBL/GenBank/DDBJ whole genome shotgun (WGS) entry which is preliminary data.</text>
</comment>
<keyword evidence="2" id="KW-1185">Reference proteome</keyword>
<evidence type="ECO:0000313" key="2">
    <source>
        <dbReference type="Proteomes" id="UP000799754"/>
    </source>
</evidence>
<evidence type="ECO:0000313" key="1">
    <source>
        <dbReference type="EMBL" id="KAF2632539.1"/>
    </source>
</evidence>
<accession>A0ACB6SES5</accession>
<dbReference type="Proteomes" id="UP000799754">
    <property type="component" value="Unassembled WGS sequence"/>
</dbReference>
<dbReference type="EMBL" id="MU006702">
    <property type="protein sequence ID" value="KAF2632539.1"/>
    <property type="molecule type" value="Genomic_DNA"/>
</dbReference>
<sequence>MREVETTVEPDVLRDRVFIVLLIRVLTDGFGSAKDLYHRLKQKSSSDDEQNEPRDTEHDSTRDRRDSHSNIIEALGRHVRWSLDRRATHHSDSEDDLVCNASVQVQAIYDRAYRKLGEPYARGDDFVRIQLQSHIIKLQQVLISIHQDLMLSNYLTISSSHSQLIHLVQTVRTTRAAAIQALDMLYQRMLATSPKKSDAHPPMPGGFPLPPRSLQRSRSSSPCSSDTSVQIPSNPIPKPNPNINKLFCRYALDLQFNIHLPLSANFKLDGNRRCPRCRIHIPVQPNKAWEVVMETSRRHPRCKKFLVRNVFVVKCHREGGGFACVLCAQYGGADTVCRSIEALMEHLWKEHTSEDLERDGDIVGC</sequence>